<evidence type="ECO:0000256" key="7">
    <source>
        <dbReference type="RuleBase" id="RU003879"/>
    </source>
</evidence>
<keyword evidence="3" id="KW-1003">Cell membrane</keyword>
<keyword evidence="6 8" id="KW-0472">Membrane</keyword>
<dbReference type="OrthoDB" id="9793581at2"/>
<keyword evidence="7" id="KW-0653">Protein transport</keyword>
<organism evidence="9 10">
    <name type="scientific">Marinobacterium aestuarii</name>
    <dbReference type="NCBI Taxonomy" id="1821621"/>
    <lineage>
        <taxon>Bacteria</taxon>
        <taxon>Pseudomonadati</taxon>
        <taxon>Pseudomonadota</taxon>
        <taxon>Gammaproteobacteria</taxon>
        <taxon>Oceanospirillales</taxon>
        <taxon>Oceanospirillaceae</taxon>
        <taxon>Marinobacterium</taxon>
    </lineage>
</organism>
<keyword evidence="10" id="KW-1185">Reference proteome</keyword>
<dbReference type="STRING" id="1821621.A8C75_08115"/>
<name>A0A1A9EX13_9GAMM</name>
<feature type="transmembrane region" description="Helical" evidence="8">
    <location>
        <begin position="12"/>
        <end position="31"/>
    </location>
</feature>
<evidence type="ECO:0000256" key="5">
    <source>
        <dbReference type="ARBA" id="ARBA00022989"/>
    </source>
</evidence>
<accession>A0A1A9EX13</accession>
<dbReference type="KEGG" id="mars:A8C75_08115"/>
<evidence type="ECO:0000256" key="3">
    <source>
        <dbReference type="ARBA" id="ARBA00022475"/>
    </source>
</evidence>
<evidence type="ECO:0000313" key="10">
    <source>
        <dbReference type="Proteomes" id="UP000078070"/>
    </source>
</evidence>
<gene>
    <name evidence="9" type="ORF">A8C75_08115</name>
</gene>
<dbReference type="Gene3D" id="3.30.420.270">
    <property type="match status" value="1"/>
</dbReference>
<evidence type="ECO:0000313" key="9">
    <source>
        <dbReference type="EMBL" id="ANG62456.1"/>
    </source>
</evidence>
<dbReference type="GO" id="GO:0015031">
    <property type="term" value="P:protein transport"/>
    <property type="evidence" value="ECO:0007669"/>
    <property type="project" value="UniProtKB-KW"/>
</dbReference>
<sequence length="139" mass="15254">MKFQRRSQEEVSVNLTPLIDVVFLLLIFFMVSTTFTRETHLQVDLPEASGEPGEASAQLLEVLIDAQGRYSINGQPLVNSKPDTLRQALRQSAGEERDRPLLITADGTTPHQAVVTVMDVAGQLGFVHLSITTREPGSP</sequence>
<reference evidence="10" key="1">
    <citation type="submission" date="2016-05" db="EMBL/GenBank/DDBJ databases">
        <authorList>
            <person name="Baek K."/>
            <person name="Yang S.-J."/>
        </authorList>
    </citation>
    <scope>NUCLEOTIDE SEQUENCE [LARGE SCALE GENOMIC DNA]</scope>
    <source>
        <strain evidence="10">ST58-10</strain>
    </source>
</reference>
<keyword evidence="4 7" id="KW-0812">Transmembrane</keyword>
<keyword evidence="7" id="KW-0813">Transport</keyword>
<evidence type="ECO:0000256" key="6">
    <source>
        <dbReference type="ARBA" id="ARBA00023136"/>
    </source>
</evidence>
<dbReference type="Proteomes" id="UP000078070">
    <property type="component" value="Chromosome"/>
</dbReference>
<proteinExistence type="inferred from homology"/>
<evidence type="ECO:0000256" key="8">
    <source>
        <dbReference type="SAM" id="Phobius"/>
    </source>
</evidence>
<reference evidence="9 10" key="2">
    <citation type="journal article" date="2018" name="Int. J. Syst. Evol. Microbiol.">
        <title>Marinobacterium aestuarii sp. nov., a benzene-degrading marine bacterium isolated from estuary sediment.</title>
        <authorList>
            <person name="Bae S.S."/>
            <person name="Jung J."/>
            <person name="Chung D."/>
            <person name="Baek K."/>
        </authorList>
    </citation>
    <scope>NUCLEOTIDE SEQUENCE [LARGE SCALE GENOMIC DNA]</scope>
    <source>
        <strain evidence="9 10">ST58-10</strain>
    </source>
</reference>
<dbReference type="Pfam" id="PF02472">
    <property type="entry name" value="ExbD"/>
    <property type="match status" value="1"/>
</dbReference>
<protein>
    <submittedName>
        <fullName evidence="9">Biopolymer transporter ExbD</fullName>
    </submittedName>
</protein>
<dbReference type="RefSeq" id="WP_067380505.1">
    <property type="nucleotide sequence ID" value="NZ_CP015839.1"/>
</dbReference>
<evidence type="ECO:0000256" key="1">
    <source>
        <dbReference type="ARBA" id="ARBA00004162"/>
    </source>
</evidence>
<dbReference type="InterPro" id="IPR003400">
    <property type="entry name" value="ExbD"/>
</dbReference>
<keyword evidence="5 8" id="KW-1133">Transmembrane helix</keyword>
<dbReference type="PANTHER" id="PTHR30558">
    <property type="entry name" value="EXBD MEMBRANE COMPONENT OF PMF-DRIVEN MACROMOLECULE IMPORT SYSTEM"/>
    <property type="match status" value="1"/>
</dbReference>
<evidence type="ECO:0000256" key="4">
    <source>
        <dbReference type="ARBA" id="ARBA00022692"/>
    </source>
</evidence>
<comment type="similarity">
    <text evidence="2 7">Belongs to the ExbD/TolR family.</text>
</comment>
<dbReference type="GO" id="GO:0022857">
    <property type="term" value="F:transmembrane transporter activity"/>
    <property type="evidence" value="ECO:0007669"/>
    <property type="project" value="InterPro"/>
</dbReference>
<dbReference type="GO" id="GO:0005886">
    <property type="term" value="C:plasma membrane"/>
    <property type="evidence" value="ECO:0007669"/>
    <property type="project" value="UniProtKB-SubCell"/>
</dbReference>
<dbReference type="PANTHER" id="PTHR30558:SF3">
    <property type="entry name" value="BIOPOLYMER TRANSPORT PROTEIN EXBD-RELATED"/>
    <property type="match status" value="1"/>
</dbReference>
<dbReference type="EMBL" id="CP015839">
    <property type="protein sequence ID" value="ANG62456.1"/>
    <property type="molecule type" value="Genomic_DNA"/>
</dbReference>
<dbReference type="AlphaFoldDB" id="A0A1A9EX13"/>
<comment type="subcellular location">
    <subcellularLocation>
        <location evidence="1">Cell membrane</location>
        <topology evidence="1">Single-pass membrane protein</topology>
    </subcellularLocation>
    <subcellularLocation>
        <location evidence="7">Cell membrane</location>
        <topology evidence="7">Single-pass type II membrane protein</topology>
    </subcellularLocation>
</comment>
<evidence type="ECO:0000256" key="2">
    <source>
        <dbReference type="ARBA" id="ARBA00005811"/>
    </source>
</evidence>